<protein>
    <submittedName>
        <fullName evidence="2">Uncharacterized protein</fullName>
    </submittedName>
</protein>
<proteinExistence type="predicted"/>
<keyword evidence="1" id="KW-0812">Transmembrane</keyword>
<evidence type="ECO:0000313" key="2">
    <source>
        <dbReference type="EMBL" id="CAC5401856.1"/>
    </source>
</evidence>
<evidence type="ECO:0000256" key="1">
    <source>
        <dbReference type="SAM" id="Phobius"/>
    </source>
</evidence>
<name>A0A6J8D1V7_MYTCO</name>
<keyword evidence="1" id="KW-0472">Membrane</keyword>
<accession>A0A6J8D1V7</accession>
<dbReference type="EMBL" id="CACVKT020006484">
    <property type="protein sequence ID" value="CAC5401856.1"/>
    <property type="molecule type" value="Genomic_DNA"/>
</dbReference>
<feature type="transmembrane region" description="Helical" evidence="1">
    <location>
        <begin position="165"/>
        <end position="189"/>
    </location>
</feature>
<keyword evidence="1" id="KW-1133">Transmembrane helix</keyword>
<dbReference type="AlphaFoldDB" id="A0A6J8D1V7"/>
<keyword evidence="3" id="KW-1185">Reference proteome</keyword>
<reference evidence="2 3" key="1">
    <citation type="submission" date="2020-06" db="EMBL/GenBank/DDBJ databases">
        <authorList>
            <person name="Li R."/>
            <person name="Bekaert M."/>
        </authorList>
    </citation>
    <scope>NUCLEOTIDE SEQUENCE [LARGE SCALE GENOMIC DNA]</scope>
    <source>
        <strain evidence="3">wild</strain>
    </source>
</reference>
<gene>
    <name evidence="2" type="ORF">MCOR_35896</name>
</gene>
<organism evidence="2 3">
    <name type="scientific">Mytilus coruscus</name>
    <name type="common">Sea mussel</name>
    <dbReference type="NCBI Taxonomy" id="42192"/>
    <lineage>
        <taxon>Eukaryota</taxon>
        <taxon>Metazoa</taxon>
        <taxon>Spiralia</taxon>
        <taxon>Lophotrochozoa</taxon>
        <taxon>Mollusca</taxon>
        <taxon>Bivalvia</taxon>
        <taxon>Autobranchia</taxon>
        <taxon>Pteriomorphia</taxon>
        <taxon>Mytilida</taxon>
        <taxon>Mytiloidea</taxon>
        <taxon>Mytilidae</taxon>
        <taxon>Mytilinae</taxon>
        <taxon>Mytilus</taxon>
    </lineage>
</organism>
<sequence length="190" mass="21887">MELNQVPCEDTDNNPIFGRSSSSSFIADGVLISHTTVVTPIKSQKQIVKAKDKYQHKNQEECLRIAKIPDCRPVVHATTQSECRVPFGNSKLNEHDFVSLSEDKPIPFMEEAIEPKIYEKPFFISRKTSYFEKTTPETEGKKSTIKWLDIDKLTIPKITFRRCCWMFIVFIAPVLTFTICGAVLLWWLVR</sequence>
<dbReference type="Proteomes" id="UP000507470">
    <property type="component" value="Unassembled WGS sequence"/>
</dbReference>
<evidence type="ECO:0000313" key="3">
    <source>
        <dbReference type="Proteomes" id="UP000507470"/>
    </source>
</evidence>